<dbReference type="PANTHER" id="PTHR43791:SF59">
    <property type="entry name" value="TRANSPORTER, PUTATIVE (AFU_ORTHOLOGUE AFUA_1G06550)-RELATED"/>
    <property type="match status" value="1"/>
</dbReference>
<evidence type="ECO:0008006" key="11">
    <source>
        <dbReference type="Google" id="ProtNLM"/>
    </source>
</evidence>
<keyword evidence="4 8" id="KW-1133">Transmembrane helix</keyword>
<keyword evidence="2" id="KW-0813">Transport</keyword>
<dbReference type="STRING" id="1295533.A0A1E3HFN4"/>
<evidence type="ECO:0000313" key="10">
    <source>
        <dbReference type="Proteomes" id="UP000094065"/>
    </source>
</evidence>
<proteinExistence type="inferred from homology"/>
<dbReference type="InterPro" id="IPR011701">
    <property type="entry name" value="MFS"/>
</dbReference>
<reference evidence="9 10" key="1">
    <citation type="submission" date="2016-06" db="EMBL/GenBank/DDBJ databases">
        <title>Evolution of pathogenesis and genome organization in the Tremellales.</title>
        <authorList>
            <person name="Cuomo C."/>
            <person name="Litvintseva A."/>
            <person name="Heitman J."/>
            <person name="Chen Y."/>
            <person name="Sun S."/>
            <person name="Springer D."/>
            <person name="Dromer F."/>
            <person name="Young S."/>
            <person name="Zeng Q."/>
            <person name="Chapman S."/>
            <person name="Gujja S."/>
            <person name="Saif S."/>
            <person name="Birren B."/>
        </authorList>
    </citation>
    <scope>NUCLEOTIDE SEQUENCE [LARGE SCALE GENOMIC DNA]</scope>
    <source>
        <strain evidence="9 10">CBS 6039</strain>
    </source>
</reference>
<protein>
    <recommendedName>
        <fullName evidence="11">Major facilitator superfamily (MFS) profile domain-containing protein</fullName>
    </recommendedName>
</protein>
<keyword evidence="10" id="KW-1185">Reference proteome</keyword>
<feature type="transmembrane region" description="Helical" evidence="8">
    <location>
        <begin position="243"/>
        <end position="265"/>
    </location>
</feature>
<evidence type="ECO:0000313" key="9">
    <source>
        <dbReference type="EMBL" id="ODN75150.1"/>
    </source>
</evidence>
<gene>
    <name evidence="9" type="ORF">L202_06355</name>
</gene>
<evidence type="ECO:0000256" key="5">
    <source>
        <dbReference type="ARBA" id="ARBA00023136"/>
    </source>
</evidence>
<evidence type="ECO:0000256" key="6">
    <source>
        <dbReference type="ARBA" id="ARBA00037968"/>
    </source>
</evidence>
<accession>A0A1E3HFN4</accession>
<comment type="subcellular location">
    <subcellularLocation>
        <location evidence="1">Membrane</location>
        <topology evidence="1">Multi-pass membrane protein</topology>
    </subcellularLocation>
</comment>
<feature type="region of interest" description="Disordered" evidence="7">
    <location>
        <begin position="536"/>
        <end position="556"/>
    </location>
</feature>
<dbReference type="GO" id="GO:0016020">
    <property type="term" value="C:membrane"/>
    <property type="evidence" value="ECO:0007669"/>
    <property type="project" value="UniProtKB-SubCell"/>
</dbReference>
<feature type="transmembrane region" description="Helical" evidence="8">
    <location>
        <begin position="180"/>
        <end position="201"/>
    </location>
</feature>
<feature type="transmembrane region" description="Helical" evidence="8">
    <location>
        <begin position="438"/>
        <end position="459"/>
    </location>
</feature>
<dbReference type="Gene3D" id="1.20.1250.20">
    <property type="entry name" value="MFS general substrate transporter like domains"/>
    <property type="match status" value="1"/>
</dbReference>
<dbReference type="AlphaFoldDB" id="A0A1E3HFN4"/>
<sequence length="568" mass="62922">MSTPEKNQGVFSLEDEKLATEHIEVAPSATNYDGAEKGLPAKKKRTANNQIDDAARLLEEAGGHVDYTTEDNKRVLRKIDLFVCLPMCLVYFIQQLDKSSVSYAAVFDLKTEANLHGAEYSWLSSVVYCAQLVCQPLSSYALIVLPVKYWVVFNMTAWSIVTMCTGAAKNFTGLLLARMFLGVFEATIMPSFILITQMWWIRREQSYRTVAYQVANSFAAILGPLLAYAIGKAVEGSTTVKPYQGIFLFMGGISLALVPFVWFMMPNSPTTAKFLRGGNDRLIAIDRLKDNNTGTKASKFKWDQFWETYKDPKTYMWAAMWLLCAIPSGGIGAFGGLITKGFGFDTFTTILLQMPPGGIGICTILAGIYITNKIKMRWPVIAAICIFPIAGACALTQVPNSKTGALMASYYVAYLFSAIQPLLVSWCNLNCAGTTKRVLTTATMFGALTVGNIVGPQVYLDRESPKYHTGLYVDIACWCLLLLLVIAMGFYLKVLNRRQEARRVALGMPANLKDVSIMDTEEADRYRAELNEMMRSRGQGTGTGKGELNEGAFDDMTDFENPSFMYVL</sequence>
<feature type="transmembrane region" description="Helical" evidence="8">
    <location>
        <begin position="350"/>
        <end position="371"/>
    </location>
</feature>
<feature type="transmembrane region" description="Helical" evidence="8">
    <location>
        <begin position="378"/>
        <end position="398"/>
    </location>
</feature>
<dbReference type="Pfam" id="PF07690">
    <property type="entry name" value="MFS_1"/>
    <property type="match status" value="1"/>
</dbReference>
<comment type="caution">
    <text evidence="9">The sequence shown here is derived from an EMBL/GenBank/DDBJ whole genome shotgun (WGS) entry which is preliminary data.</text>
</comment>
<dbReference type="GO" id="GO:0022857">
    <property type="term" value="F:transmembrane transporter activity"/>
    <property type="evidence" value="ECO:0007669"/>
    <property type="project" value="InterPro"/>
</dbReference>
<evidence type="ECO:0000256" key="1">
    <source>
        <dbReference type="ARBA" id="ARBA00004141"/>
    </source>
</evidence>
<dbReference type="InterPro" id="IPR036259">
    <property type="entry name" value="MFS_trans_sf"/>
</dbReference>
<name>A0A1E3HFN4_9TREE</name>
<evidence type="ECO:0000256" key="7">
    <source>
        <dbReference type="SAM" id="MobiDB-lite"/>
    </source>
</evidence>
<feature type="transmembrane region" description="Helical" evidence="8">
    <location>
        <begin position="471"/>
        <end position="492"/>
    </location>
</feature>
<feature type="transmembrane region" description="Helical" evidence="8">
    <location>
        <begin position="404"/>
        <end position="426"/>
    </location>
</feature>
<evidence type="ECO:0000256" key="8">
    <source>
        <dbReference type="SAM" id="Phobius"/>
    </source>
</evidence>
<dbReference type="PANTHER" id="PTHR43791">
    <property type="entry name" value="PERMEASE-RELATED"/>
    <property type="match status" value="1"/>
</dbReference>
<feature type="transmembrane region" description="Helical" evidence="8">
    <location>
        <begin position="210"/>
        <end position="231"/>
    </location>
</feature>
<keyword evidence="3 8" id="KW-0812">Transmembrane</keyword>
<evidence type="ECO:0000256" key="3">
    <source>
        <dbReference type="ARBA" id="ARBA00022692"/>
    </source>
</evidence>
<organism evidence="9 10">
    <name type="scientific">Cryptococcus amylolentus CBS 6039</name>
    <dbReference type="NCBI Taxonomy" id="1295533"/>
    <lineage>
        <taxon>Eukaryota</taxon>
        <taxon>Fungi</taxon>
        <taxon>Dikarya</taxon>
        <taxon>Basidiomycota</taxon>
        <taxon>Agaricomycotina</taxon>
        <taxon>Tremellomycetes</taxon>
        <taxon>Tremellales</taxon>
        <taxon>Cryptococcaceae</taxon>
        <taxon>Cryptococcus</taxon>
    </lineage>
</organism>
<dbReference type="GeneID" id="30157664"/>
<dbReference type="Proteomes" id="UP000094065">
    <property type="component" value="Unassembled WGS sequence"/>
</dbReference>
<evidence type="ECO:0000256" key="4">
    <source>
        <dbReference type="ARBA" id="ARBA00022989"/>
    </source>
</evidence>
<dbReference type="EMBL" id="AWGJ01000010">
    <property type="protein sequence ID" value="ODN75150.1"/>
    <property type="molecule type" value="Genomic_DNA"/>
</dbReference>
<feature type="transmembrane region" description="Helical" evidence="8">
    <location>
        <begin position="315"/>
        <end position="338"/>
    </location>
</feature>
<keyword evidence="5 8" id="KW-0472">Membrane</keyword>
<dbReference type="SUPFAM" id="SSF103473">
    <property type="entry name" value="MFS general substrate transporter"/>
    <property type="match status" value="1"/>
</dbReference>
<evidence type="ECO:0000256" key="2">
    <source>
        <dbReference type="ARBA" id="ARBA00022448"/>
    </source>
</evidence>
<dbReference type="FunFam" id="1.20.1250.20:FF:000064">
    <property type="entry name" value="MFS allantoate transporter"/>
    <property type="match status" value="1"/>
</dbReference>
<dbReference type="OrthoDB" id="6730379at2759"/>
<comment type="similarity">
    <text evidence="6">Belongs to the major facilitator superfamily. Allantoate permease family.</text>
</comment>
<dbReference type="RefSeq" id="XP_018990800.1">
    <property type="nucleotide sequence ID" value="XM_019140825.1"/>
</dbReference>